<reference evidence="2" key="1">
    <citation type="submission" date="2022-04" db="EMBL/GenBank/DDBJ databases">
        <authorList>
            <person name="Seo M.-J."/>
        </authorList>
    </citation>
    <scope>NUCLEOTIDE SEQUENCE</scope>
    <source>
        <strain evidence="2">MBLB2552</strain>
    </source>
</reference>
<keyword evidence="1" id="KW-0812">Transmembrane</keyword>
<evidence type="ECO:0000313" key="3">
    <source>
        <dbReference type="Proteomes" id="UP001139534"/>
    </source>
</evidence>
<evidence type="ECO:0000313" key="2">
    <source>
        <dbReference type="EMBL" id="MCK8486157.1"/>
    </source>
</evidence>
<name>A0A9X1Y2E7_9BACL</name>
<proteinExistence type="predicted"/>
<dbReference type="AlphaFoldDB" id="A0A9X1Y2E7"/>
<organism evidence="2 3">
    <name type="scientific">Paenibacillus mellifer</name>
    <dbReference type="NCBI Taxonomy" id="2937794"/>
    <lineage>
        <taxon>Bacteria</taxon>
        <taxon>Bacillati</taxon>
        <taxon>Bacillota</taxon>
        <taxon>Bacilli</taxon>
        <taxon>Bacillales</taxon>
        <taxon>Paenibacillaceae</taxon>
        <taxon>Paenibacillus</taxon>
    </lineage>
</organism>
<keyword evidence="3" id="KW-1185">Reference proteome</keyword>
<protein>
    <recommendedName>
        <fullName evidence="4">HEAT repeat domain-containing protein</fullName>
    </recommendedName>
</protein>
<dbReference type="RefSeq" id="WP_248550390.1">
    <property type="nucleotide sequence ID" value="NZ_JALPRK010000002.1"/>
</dbReference>
<dbReference type="Proteomes" id="UP001139534">
    <property type="component" value="Unassembled WGS sequence"/>
</dbReference>
<evidence type="ECO:0000256" key="1">
    <source>
        <dbReference type="SAM" id="Phobius"/>
    </source>
</evidence>
<accession>A0A9X1Y2E7</accession>
<dbReference type="SUPFAM" id="SSF48371">
    <property type="entry name" value="ARM repeat"/>
    <property type="match status" value="1"/>
</dbReference>
<keyword evidence="1" id="KW-1133">Transmembrane helix</keyword>
<sequence>MAGQHLGLAIAFIYVCLGLIGIGMLLLFYMKIRYLRIQRKTKEYLRKHQDYFLFLQAHLGDAEELPLPPGKLGDLERRVIQQRVTEWIEQFKGDLQQKLIALCYNAGFVREDLKLLDSLFYGRRIAAAYRLGGMRAAEAVPRLLEMLKHQKYSPLSIVLARSIAKSAEQEQQLRDMLIHLLRHGKPIHHLAADILMETRLDASRLLLQLLKEDHEDLVKVALAAMRGQEGLEEAPALGRFAFALDRRETTA</sequence>
<gene>
    <name evidence="2" type="ORF">M0651_03110</name>
</gene>
<dbReference type="InterPro" id="IPR016024">
    <property type="entry name" value="ARM-type_fold"/>
</dbReference>
<dbReference type="EMBL" id="JALPRK010000002">
    <property type="protein sequence ID" value="MCK8486157.1"/>
    <property type="molecule type" value="Genomic_DNA"/>
</dbReference>
<evidence type="ECO:0008006" key="4">
    <source>
        <dbReference type="Google" id="ProtNLM"/>
    </source>
</evidence>
<feature type="transmembrane region" description="Helical" evidence="1">
    <location>
        <begin position="6"/>
        <end position="30"/>
    </location>
</feature>
<keyword evidence="1" id="KW-0472">Membrane</keyword>
<comment type="caution">
    <text evidence="2">The sequence shown here is derived from an EMBL/GenBank/DDBJ whole genome shotgun (WGS) entry which is preliminary data.</text>
</comment>